<evidence type="ECO:0000313" key="2">
    <source>
        <dbReference type="Proteomes" id="UP001314229"/>
    </source>
</evidence>
<organism evidence="1 2">
    <name type="scientific">Scomber scombrus</name>
    <name type="common">Atlantic mackerel</name>
    <name type="synonym">Scomber vernalis</name>
    <dbReference type="NCBI Taxonomy" id="13677"/>
    <lineage>
        <taxon>Eukaryota</taxon>
        <taxon>Metazoa</taxon>
        <taxon>Chordata</taxon>
        <taxon>Craniata</taxon>
        <taxon>Vertebrata</taxon>
        <taxon>Euteleostomi</taxon>
        <taxon>Actinopterygii</taxon>
        <taxon>Neopterygii</taxon>
        <taxon>Teleostei</taxon>
        <taxon>Neoteleostei</taxon>
        <taxon>Acanthomorphata</taxon>
        <taxon>Pelagiaria</taxon>
        <taxon>Scombriformes</taxon>
        <taxon>Scombridae</taxon>
        <taxon>Scomber</taxon>
    </lineage>
</organism>
<proteinExistence type="predicted"/>
<dbReference type="AlphaFoldDB" id="A0AAV1NQ89"/>
<evidence type="ECO:0000313" key="1">
    <source>
        <dbReference type="EMBL" id="CAK6960974.1"/>
    </source>
</evidence>
<comment type="caution">
    <text evidence="1">The sequence shown here is derived from an EMBL/GenBank/DDBJ whole genome shotgun (WGS) entry which is preliminary data.</text>
</comment>
<accession>A0AAV1NQ89</accession>
<gene>
    <name evidence="1" type="ORF">FSCOSCO3_A035100</name>
</gene>
<feature type="non-terminal residue" evidence="1">
    <location>
        <position position="1"/>
    </location>
</feature>
<sequence length="89" mass="9993">DYALSISCAASYSELFLHTPSPPFPRCVYIFVLSLKSVTSEVSDRAQRCHAVAACFHHRSGNSHWIVACQCFSLTQFNLPVVMLMMKHT</sequence>
<dbReference type="EMBL" id="CAWUFR010000047">
    <property type="protein sequence ID" value="CAK6960974.1"/>
    <property type="molecule type" value="Genomic_DNA"/>
</dbReference>
<protein>
    <submittedName>
        <fullName evidence="1">Uncharacterized protein</fullName>
    </submittedName>
</protein>
<reference evidence="1 2" key="1">
    <citation type="submission" date="2024-01" db="EMBL/GenBank/DDBJ databases">
        <authorList>
            <person name="Alioto T."/>
            <person name="Alioto T."/>
            <person name="Gomez Garrido J."/>
        </authorList>
    </citation>
    <scope>NUCLEOTIDE SEQUENCE [LARGE SCALE GENOMIC DNA]</scope>
</reference>
<name>A0AAV1NQ89_SCOSC</name>
<dbReference type="Proteomes" id="UP001314229">
    <property type="component" value="Unassembled WGS sequence"/>
</dbReference>
<keyword evidence="2" id="KW-1185">Reference proteome</keyword>